<comment type="caution">
    <text evidence="13">The sequence shown here is derived from an EMBL/GenBank/DDBJ whole genome shotgun (WGS) entry which is preliminary data.</text>
</comment>
<dbReference type="NCBIfam" id="NF002849">
    <property type="entry name" value="PRK03113.1"/>
    <property type="match status" value="1"/>
</dbReference>
<protein>
    <submittedName>
        <fullName evidence="13">Disulfide oxidoreductase</fullName>
    </submittedName>
</protein>
<evidence type="ECO:0000256" key="9">
    <source>
        <dbReference type="ARBA" id="ARBA00023157"/>
    </source>
</evidence>
<dbReference type="HAMAP" id="MF_00287">
    <property type="entry name" value="BdbC"/>
    <property type="match status" value="1"/>
</dbReference>
<comment type="subcellular location">
    <subcellularLocation>
        <location evidence="1">Membrane</location>
        <topology evidence="1">Multi-pass membrane protein</topology>
    </subcellularLocation>
</comment>
<keyword evidence="14" id="KW-1185">Reference proteome</keyword>
<gene>
    <name evidence="13" type="ORF">ACFSUC_05590</name>
</gene>
<keyword evidence="8 12" id="KW-0472">Membrane</keyword>
<dbReference type="PANTHER" id="PTHR43469">
    <property type="entry name" value="DISULFIDE FORMATION PROTEIN-RELATED"/>
    <property type="match status" value="1"/>
</dbReference>
<dbReference type="Proteomes" id="UP001597497">
    <property type="component" value="Unassembled WGS sequence"/>
</dbReference>
<dbReference type="Gene3D" id="1.20.1550.10">
    <property type="entry name" value="DsbB-like"/>
    <property type="match status" value="1"/>
</dbReference>
<keyword evidence="9" id="KW-1015">Disulfide bond</keyword>
<dbReference type="InterPro" id="IPR023380">
    <property type="entry name" value="DsbB-like_sf"/>
</dbReference>
<dbReference type="SUPFAM" id="SSF158442">
    <property type="entry name" value="DsbB-like"/>
    <property type="match status" value="1"/>
</dbReference>
<keyword evidence="7" id="KW-0560">Oxidoreductase</keyword>
<evidence type="ECO:0000256" key="11">
    <source>
        <dbReference type="ARBA" id="ARBA00023284"/>
    </source>
</evidence>
<evidence type="ECO:0000256" key="10">
    <source>
        <dbReference type="ARBA" id="ARBA00023186"/>
    </source>
</evidence>
<evidence type="ECO:0000256" key="8">
    <source>
        <dbReference type="ARBA" id="ARBA00023136"/>
    </source>
</evidence>
<feature type="transmembrane region" description="Helical" evidence="12">
    <location>
        <begin position="123"/>
        <end position="148"/>
    </location>
</feature>
<evidence type="ECO:0000256" key="6">
    <source>
        <dbReference type="ARBA" id="ARBA00022989"/>
    </source>
</evidence>
<dbReference type="InterPro" id="IPR012187">
    <property type="entry name" value="Disulphide_bond_form_BdbC"/>
</dbReference>
<evidence type="ECO:0000313" key="13">
    <source>
        <dbReference type="EMBL" id="MFD2671073.1"/>
    </source>
</evidence>
<keyword evidence="3" id="KW-0813">Transport</keyword>
<keyword evidence="10" id="KW-0143">Chaperone</keyword>
<organism evidence="13 14">
    <name type="scientific">Marinicrinis sediminis</name>
    <dbReference type="NCBI Taxonomy" id="1652465"/>
    <lineage>
        <taxon>Bacteria</taxon>
        <taxon>Bacillati</taxon>
        <taxon>Bacillota</taxon>
        <taxon>Bacilli</taxon>
        <taxon>Bacillales</taxon>
        <taxon>Paenibacillaceae</taxon>
    </lineage>
</organism>
<dbReference type="RefSeq" id="WP_379928504.1">
    <property type="nucleotide sequence ID" value="NZ_JBHUMM010000009.1"/>
</dbReference>
<dbReference type="EMBL" id="JBHUMM010000009">
    <property type="protein sequence ID" value="MFD2671073.1"/>
    <property type="molecule type" value="Genomic_DNA"/>
</dbReference>
<reference evidence="14" key="1">
    <citation type="journal article" date="2019" name="Int. J. Syst. Evol. Microbiol.">
        <title>The Global Catalogue of Microorganisms (GCM) 10K type strain sequencing project: providing services to taxonomists for standard genome sequencing and annotation.</title>
        <authorList>
            <consortium name="The Broad Institute Genomics Platform"/>
            <consortium name="The Broad Institute Genome Sequencing Center for Infectious Disease"/>
            <person name="Wu L."/>
            <person name="Ma J."/>
        </authorList>
    </citation>
    <scope>NUCLEOTIDE SEQUENCE [LARGE SCALE GENOMIC DNA]</scope>
    <source>
        <strain evidence="14">KCTC 33676</strain>
    </source>
</reference>
<evidence type="ECO:0000256" key="4">
    <source>
        <dbReference type="ARBA" id="ARBA00022692"/>
    </source>
</evidence>
<keyword evidence="5" id="KW-0249">Electron transport</keyword>
<keyword evidence="4 12" id="KW-0812">Transmembrane</keyword>
<feature type="transmembrane region" description="Helical" evidence="12">
    <location>
        <begin position="21"/>
        <end position="40"/>
    </location>
</feature>
<name>A0ABW5R7T8_9BACL</name>
<feature type="transmembrane region" description="Helical" evidence="12">
    <location>
        <begin position="77"/>
        <end position="96"/>
    </location>
</feature>
<proteinExistence type="inferred from homology"/>
<evidence type="ECO:0000256" key="2">
    <source>
        <dbReference type="ARBA" id="ARBA00007602"/>
    </source>
</evidence>
<dbReference type="Pfam" id="PF02600">
    <property type="entry name" value="DsbB"/>
    <property type="match status" value="1"/>
</dbReference>
<dbReference type="InterPro" id="IPR003752">
    <property type="entry name" value="DiS_bond_form_DsbB/BdbC"/>
</dbReference>
<evidence type="ECO:0000256" key="3">
    <source>
        <dbReference type="ARBA" id="ARBA00022448"/>
    </source>
</evidence>
<evidence type="ECO:0000313" key="14">
    <source>
        <dbReference type="Proteomes" id="UP001597497"/>
    </source>
</evidence>
<accession>A0ABW5R7T8</accession>
<keyword evidence="11" id="KW-0676">Redox-active center</keyword>
<dbReference type="PANTHER" id="PTHR43469:SF1">
    <property type="entry name" value="SPBETA PROPHAGE-DERIVED DISULFIDE BOND FORMATION PROTEIN B"/>
    <property type="match status" value="1"/>
</dbReference>
<sequence length="156" mass="17893">MNGSTDRPSSSRWNEYMKQNGLYLAFMVALISTLGSLYYSELREFIPCEYCWYQRILMYPLVLWFAIAAVRKDLGVIMYTLPLSMLGMGFSMYHYLTQKVAFFHERAGACAGLIKCNEAYVNYFGFVTIPFLAFIGFTLITLVLLLTYRAAKTGQV</sequence>
<dbReference type="PIRSF" id="PIRSF036659">
    <property type="entry name" value="BdbC"/>
    <property type="match status" value="1"/>
</dbReference>
<evidence type="ECO:0000256" key="1">
    <source>
        <dbReference type="ARBA" id="ARBA00004141"/>
    </source>
</evidence>
<keyword evidence="6 12" id="KW-1133">Transmembrane helix</keyword>
<feature type="transmembrane region" description="Helical" evidence="12">
    <location>
        <begin position="52"/>
        <end position="70"/>
    </location>
</feature>
<evidence type="ECO:0000256" key="12">
    <source>
        <dbReference type="SAM" id="Phobius"/>
    </source>
</evidence>
<evidence type="ECO:0000256" key="7">
    <source>
        <dbReference type="ARBA" id="ARBA00023002"/>
    </source>
</evidence>
<comment type="similarity">
    <text evidence="2">Belongs to the DsbB family. BdbC subfamily.</text>
</comment>
<evidence type="ECO:0000256" key="5">
    <source>
        <dbReference type="ARBA" id="ARBA00022982"/>
    </source>
</evidence>